<dbReference type="PANTHER" id="PTHR45765">
    <property type="entry name" value="METHIONINE--TRNA LIGASE"/>
    <property type="match status" value="1"/>
</dbReference>
<dbReference type="OrthoDB" id="9810191at2"/>
<comment type="similarity">
    <text evidence="3 16">Belongs to the class-I aminoacyl-tRNA synthetase family. MetG type 1 subfamily.</text>
</comment>
<dbReference type="InterPro" id="IPR012340">
    <property type="entry name" value="NA-bd_OB-fold"/>
</dbReference>
<dbReference type="InterPro" id="IPR014758">
    <property type="entry name" value="Met-tRNA_synth"/>
</dbReference>
<keyword evidence="12 16" id="KW-0694">RNA-binding</keyword>
<dbReference type="NCBIfam" id="TIGR00399">
    <property type="entry name" value="metG_C_term"/>
    <property type="match status" value="1"/>
</dbReference>
<sequence>MNKRKILVTSALPYANGSIHLGHLVEYIQTDIWVRFQKMRGHTVYYICADDTHGTPIMLRAEKEGITPEDLIARVHSEHLEDFTGFHIQFDNYYSTHSEETRYFSEYIFGQLKSAGLITVRGIEQLYDPVKNMFLPDRYVKGECPKCGAKDQYGDSCEICGAAYAPTELKNPYSAVSGAKPVSKSSEHYFFSLSDSRCVDFLRRWACEGDHLQPEAANKMREWIGDVGENKLSDWDISRDAPYFGFQIPGAPGKYFYVWLDAPIGYMGSFKNLCEREKIQFDEFWQPESDAELYHFIGKDILYFHALFWPAMLENAGYRTPTKIFAHGFLTVNGEKMSKSRGTFITAESYLKQGLNPEWLRYYYAAKLNSTLEDIDLNLEDFVVRVNSDLIGKFINIASRCAGFISKRFDGRLVDGEQFQVLQLLVNERFVTWRPDVIEQAFEAREFSAAIRQIMKFADEANETIHELAPWEIAKNPDRTDELQRTCSLGIQLFYLLSRYLKPILPETVQLIEAFLNCAPLTWPQLGENQMISDLLLPAGHKINVYQHLMTRIDIKQIDALTAANTQSRAPSAQDSPIKHAEKQQHAIVPIAETVSIDDFSKIDLRIAKIVSAEHVSGAEKLLKLTLDIGNEQRMVFAGIKSAYEPEQLKGRLTVMVANLAPRQMKFGLSEGMVLAAGGGNAGELFILSPDAGAQPGMRVK</sequence>
<proteinExistence type="inferred from homology"/>
<keyword evidence="5 16" id="KW-0963">Cytoplasm</keyword>
<dbReference type="GO" id="GO:0006431">
    <property type="term" value="P:methionyl-tRNA aminoacylation"/>
    <property type="evidence" value="ECO:0007669"/>
    <property type="project" value="UniProtKB-UniRule"/>
</dbReference>
<keyword evidence="7 16" id="KW-0436">Ligase</keyword>
<accession>A0A2P7NZF2</accession>
<dbReference type="CDD" id="cd07957">
    <property type="entry name" value="Anticodon_Ia_Met"/>
    <property type="match status" value="1"/>
</dbReference>
<evidence type="ECO:0000256" key="7">
    <source>
        <dbReference type="ARBA" id="ARBA00022598"/>
    </source>
</evidence>
<keyword evidence="10 16" id="KW-0862">Zinc</keyword>
<dbReference type="Pfam" id="PF09334">
    <property type="entry name" value="tRNA-synt_1g"/>
    <property type="match status" value="1"/>
</dbReference>
<evidence type="ECO:0000259" key="17">
    <source>
        <dbReference type="PROSITE" id="PS50886"/>
    </source>
</evidence>
<dbReference type="Pfam" id="PF19303">
    <property type="entry name" value="Anticodon_3"/>
    <property type="match status" value="1"/>
</dbReference>
<dbReference type="HAMAP" id="MF_00098">
    <property type="entry name" value="Met_tRNA_synth_type1"/>
    <property type="match status" value="1"/>
</dbReference>
<dbReference type="InterPro" id="IPR001412">
    <property type="entry name" value="aa-tRNA-synth_I_CS"/>
</dbReference>
<evidence type="ECO:0000256" key="15">
    <source>
        <dbReference type="ARBA" id="ARBA00047364"/>
    </source>
</evidence>
<dbReference type="SUPFAM" id="SSF47323">
    <property type="entry name" value="Anticodon-binding domain of a subclass of class I aminoacyl-tRNA synthetases"/>
    <property type="match status" value="1"/>
</dbReference>
<dbReference type="FunFam" id="2.20.28.20:FF:000001">
    <property type="entry name" value="Methionine--tRNA ligase"/>
    <property type="match status" value="1"/>
</dbReference>
<evidence type="ECO:0000313" key="19">
    <source>
        <dbReference type="Proteomes" id="UP000241912"/>
    </source>
</evidence>
<dbReference type="PANTHER" id="PTHR45765:SF1">
    <property type="entry name" value="METHIONINE--TRNA LIGASE, CYTOPLASMIC"/>
    <property type="match status" value="1"/>
</dbReference>
<dbReference type="PROSITE" id="PS00178">
    <property type="entry name" value="AA_TRNA_LIGASE_I"/>
    <property type="match status" value="1"/>
</dbReference>
<evidence type="ECO:0000256" key="5">
    <source>
        <dbReference type="ARBA" id="ARBA00022490"/>
    </source>
</evidence>
<comment type="subunit">
    <text evidence="4 16">Homodimer.</text>
</comment>
<evidence type="ECO:0000256" key="9">
    <source>
        <dbReference type="ARBA" id="ARBA00022741"/>
    </source>
</evidence>
<reference evidence="18 19" key="1">
    <citation type="submission" date="2018-03" db="EMBL/GenBank/DDBJ databases">
        <title>Draft genome of Nitrosomonas supralitoralis APG5.</title>
        <authorList>
            <person name="Urakawa H."/>
            <person name="Lopez J.V."/>
        </authorList>
    </citation>
    <scope>NUCLEOTIDE SEQUENCE [LARGE SCALE GENOMIC DNA]</scope>
    <source>
        <strain evidence="18 19">APG5</strain>
    </source>
</reference>
<keyword evidence="14 16" id="KW-0030">Aminoacyl-tRNA synthetase</keyword>
<evidence type="ECO:0000256" key="3">
    <source>
        <dbReference type="ARBA" id="ARBA00008258"/>
    </source>
</evidence>
<keyword evidence="11 16" id="KW-0067">ATP-binding</keyword>
<keyword evidence="13 16" id="KW-0648">Protein biosynthesis</keyword>
<evidence type="ECO:0000256" key="10">
    <source>
        <dbReference type="ARBA" id="ARBA00022833"/>
    </source>
</evidence>
<dbReference type="Gene3D" id="2.40.50.140">
    <property type="entry name" value="Nucleic acid-binding proteins"/>
    <property type="match status" value="1"/>
</dbReference>
<keyword evidence="19" id="KW-1185">Reference proteome</keyword>
<comment type="catalytic activity">
    <reaction evidence="15 16">
        <text>tRNA(Met) + L-methionine + ATP = L-methionyl-tRNA(Met) + AMP + diphosphate</text>
        <dbReference type="Rhea" id="RHEA:13481"/>
        <dbReference type="Rhea" id="RHEA-COMP:9667"/>
        <dbReference type="Rhea" id="RHEA-COMP:9698"/>
        <dbReference type="ChEBI" id="CHEBI:30616"/>
        <dbReference type="ChEBI" id="CHEBI:33019"/>
        <dbReference type="ChEBI" id="CHEBI:57844"/>
        <dbReference type="ChEBI" id="CHEBI:78442"/>
        <dbReference type="ChEBI" id="CHEBI:78530"/>
        <dbReference type="ChEBI" id="CHEBI:456215"/>
        <dbReference type="EC" id="6.1.1.10"/>
    </reaction>
</comment>
<gene>
    <name evidence="16" type="primary">metG</name>
    <name evidence="18" type="ORF">C7H79_01035</name>
</gene>
<dbReference type="InterPro" id="IPR033911">
    <property type="entry name" value="MetRS_core"/>
</dbReference>
<name>A0A2P7NZF2_9PROT</name>
<feature type="binding site" evidence="16">
    <location>
        <position position="160"/>
    </location>
    <ligand>
        <name>Zn(2+)</name>
        <dbReference type="ChEBI" id="CHEBI:29105"/>
    </ligand>
</feature>
<keyword evidence="8 16" id="KW-0479">Metal-binding</keyword>
<feature type="short sequence motif" description="'KMSKS' region" evidence="16">
    <location>
        <begin position="336"/>
        <end position="340"/>
    </location>
</feature>
<dbReference type="InterPro" id="IPR004495">
    <property type="entry name" value="Met-tRNA-synth_bsu_C"/>
</dbReference>
<evidence type="ECO:0000256" key="1">
    <source>
        <dbReference type="ARBA" id="ARBA00003314"/>
    </source>
</evidence>
<evidence type="ECO:0000313" key="18">
    <source>
        <dbReference type="EMBL" id="PSJ18839.1"/>
    </source>
</evidence>
<dbReference type="Gene3D" id="3.40.50.620">
    <property type="entry name" value="HUPs"/>
    <property type="match status" value="1"/>
</dbReference>
<comment type="caution">
    <text evidence="18">The sequence shown here is derived from an EMBL/GenBank/DDBJ whole genome shotgun (WGS) entry which is preliminary data.</text>
</comment>
<protein>
    <recommendedName>
        <fullName evidence="16">Methionine--tRNA ligase</fullName>
        <ecNumber evidence="16">6.1.1.10</ecNumber>
    </recommendedName>
    <alternativeName>
        <fullName evidence="16">Methionyl-tRNA synthetase</fullName>
        <shortName evidence="16">MetRS</shortName>
    </alternativeName>
</protein>
<dbReference type="RefSeq" id="WP_106705436.1">
    <property type="nucleotide sequence ID" value="NZ_PXXU01000002.1"/>
</dbReference>
<comment type="cofactor">
    <cofactor evidence="16">
        <name>Zn(2+)</name>
        <dbReference type="ChEBI" id="CHEBI:29105"/>
    </cofactor>
    <text evidence="16">Binds 1 zinc ion per subunit.</text>
</comment>
<dbReference type="GO" id="GO:0046872">
    <property type="term" value="F:metal ion binding"/>
    <property type="evidence" value="ECO:0007669"/>
    <property type="project" value="UniProtKB-KW"/>
</dbReference>
<evidence type="ECO:0000256" key="16">
    <source>
        <dbReference type="HAMAP-Rule" id="MF_00098"/>
    </source>
</evidence>
<dbReference type="GO" id="GO:0005829">
    <property type="term" value="C:cytosol"/>
    <property type="evidence" value="ECO:0007669"/>
    <property type="project" value="TreeGrafter"/>
</dbReference>
<feature type="domain" description="TRNA-binding" evidence="17">
    <location>
        <begin position="599"/>
        <end position="701"/>
    </location>
</feature>
<evidence type="ECO:0000256" key="2">
    <source>
        <dbReference type="ARBA" id="ARBA00004496"/>
    </source>
</evidence>
<evidence type="ECO:0000256" key="13">
    <source>
        <dbReference type="ARBA" id="ARBA00022917"/>
    </source>
</evidence>
<dbReference type="FunFam" id="2.40.50.140:FF:000042">
    <property type="entry name" value="Methionine--tRNA ligase"/>
    <property type="match status" value="1"/>
</dbReference>
<feature type="short sequence motif" description="'HIGH' region" evidence="16">
    <location>
        <begin position="13"/>
        <end position="23"/>
    </location>
</feature>
<dbReference type="Pfam" id="PF01588">
    <property type="entry name" value="tRNA_bind"/>
    <property type="match status" value="1"/>
</dbReference>
<dbReference type="InterPro" id="IPR014729">
    <property type="entry name" value="Rossmann-like_a/b/a_fold"/>
</dbReference>
<keyword evidence="9 16" id="KW-0547">Nucleotide-binding</keyword>
<organism evidence="18 19">
    <name type="scientific">Nitrosomonas supralitoralis</name>
    <dbReference type="NCBI Taxonomy" id="2116706"/>
    <lineage>
        <taxon>Bacteria</taxon>
        <taxon>Pseudomonadati</taxon>
        <taxon>Pseudomonadota</taxon>
        <taxon>Betaproteobacteria</taxon>
        <taxon>Nitrosomonadales</taxon>
        <taxon>Nitrosomonadaceae</taxon>
        <taxon>Nitrosomonas</taxon>
    </lineage>
</organism>
<dbReference type="Proteomes" id="UP000241912">
    <property type="component" value="Unassembled WGS sequence"/>
</dbReference>
<dbReference type="PROSITE" id="PS50886">
    <property type="entry name" value="TRBD"/>
    <property type="match status" value="1"/>
</dbReference>
<dbReference type="NCBIfam" id="NF001100">
    <property type="entry name" value="PRK00133.1"/>
    <property type="match status" value="1"/>
</dbReference>
<feature type="binding site" evidence="16">
    <location>
        <position position="147"/>
    </location>
    <ligand>
        <name>Zn(2+)</name>
        <dbReference type="ChEBI" id="CHEBI:29105"/>
    </ligand>
</feature>
<evidence type="ECO:0000256" key="14">
    <source>
        <dbReference type="ARBA" id="ARBA00023146"/>
    </source>
</evidence>
<dbReference type="GO" id="GO:0004825">
    <property type="term" value="F:methionine-tRNA ligase activity"/>
    <property type="evidence" value="ECO:0007669"/>
    <property type="project" value="UniProtKB-UniRule"/>
</dbReference>
<feature type="binding site" evidence="16">
    <location>
        <position position="157"/>
    </location>
    <ligand>
        <name>Zn(2+)</name>
        <dbReference type="ChEBI" id="CHEBI:29105"/>
    </ligand>
</feature>
<dbReference type="EMBL" id="PXXU01000002">
    <property type="protein sequence ID" value="PSJ18839.1"/>
    <property type="molecule type" value="Genomic_DNA"/>
</dbReference>
<evidence type="ECO:0000256" key="8">
    <source>
        <dbReference type="ARBA" id="ARBA00022723"/>
    </source>
</evidence>
<dbReference type="Gene3D" id="1.10.730.10">
    <property type="entry name" value="Isoleucyl-tRNA Synthetase, Domain 1"/>
    <property type="match status" value="1"/>
</dbReference>
<dbReference type="InterPro" id="IPR023458">
    <property type="entry name" value="Met-tRNA_ligase_1"/>
</dbReference>
<dbReference type="EC" id="6.1.1.10" evidence="16"/>
<dbReference type="AlphaFoldDB" id="A0A2P7NZF2"/>
<dbReference type="InterPro" id="IPR015413">
    <property type="entry name" value="Methionyl/Leucyl_tRNA_Synth"/>
</dbReference>
<dbReference type="SUPFAM" id="SSF50249">
    <property type="entry name" value="Nucleic acid-binding proteins"/>
    <property type="match status" value="1"/>
</dbReference>
<evidence type="ECO:0000256" key="11">
    <source>
        <dbReference type="ARBA" id="ARBA00022840"/>
    </source>
</evidence>
<dbReference type="CDD" id="cd02800">
    <property type="entry name" value="tRNA_bind_EcMetRS_like"/>
    <property type="match status" value="1"/>
</dbReference>
<dbReference type="SUPFAM" id="SSF52374">
    <property type="entry name" value="Nucleotidylyl transferase"/>
    <property type="match status" value="1"/>
</dbReference>
<dbReference type="InterPro" id="IPR041872">
    <property type="entry name" value="Anticodon_Met"/>
</dbReference>
<comment type="subcellular location">
    <subcellularLocation>
        <location evidence="2 16">Cytoplasm</location>
    </subcellularLocation>
</comment>
<dbReference type="InterPro" id="IPR009080">
    <property type="entry name" value="tRNAsynth_Ia_anticodon-bd"/>
</dbReference>
<keyword evidence="6 16" id="KW-0820">tRNA-binding</keyword>
<dbReference type="GO" id="GO:0005524">
    <property type="term" value="F:ATP binding"/>
    <property type="evidence" value="ECO:0007669"/>
    <property type="project" value="UniProtKB-UniRule"/>
</dbReference>
<dbReference type="NCBIfam" id="TIGR00398">
    <property type="entry name" value="metG"/>
    <property type="match status" value="1"/>
</dbReference>
<feature type="binding site" evidence="16">
    <location>
        <position position="144"/>
    </location>
    <ligand>
        <name>Zn(2+)</name>
        <dbReference type="ChEBI" id="CHEBI:29105"/>
    </ligand>
</feature>
<evidence type="ECO:0000256" key="12">
    <source>
        <dbReference type="ARBA" id="ARBA00022884"/>
    </source>
</evidence>
<dbReference type="SUPFAM" id="SSF57770">
    <property type="entry name" value="Methionyl-tRNA synthetase (MetRS), Zn-domain"/>
    <property type="match status" value="1"/>
</dbReference>
<dbReference type="InterPro" id="IPR029038">
    <property type="entry name" value="MetRS_Zn"/>
</dbReference>
<dbReference type="Gene3D" id="2.20.28.20">
    <property type="entry name" value="Methionyl-tRNA synthetase, Zn-domain"/>
    <property type="match status" value="1"/>
</dbReference>
<feature type="binding site" evidence="16">
    <location>
        <position position="339"/>
    </location>
    <ligand>
        <name>ATP</name>
        <dbReference type="ChEBI" id="CHEBI:30616"/>
    </ligand>
</feature>
<evidence type="ECO:0000256" key="4">
    <source>
        <dbReference type="ARBA" id="ARBA00011738"/>
    </source>
</evidence>
<comment type="function">
    <text evidence="1 16">Is required not only for elongation of protein synthesis but also for the initiation of all mRNA translation through initiator tRNA(fMet) aminoacylation.</text>
</comment>
<evidence type="ECO:0000256" key="6">
    <source>
        <dbReference type="ARBA" id="ARBA00022555"/>
    </source>
</evidence>
<dbReference type="GO" id="GO:0000049">
    <property type="term" value="F:tRNA binding"/>
    <property type="evidence" value="ECO:0007669"/>
    <property type="project" value="UniProtKB-UniRule"/>
</dbReference>
<dbReference type="InterPro" id="IPR002547">
    <property type="entry name" value="tRNA-bd_dom"/>
</dbReference>
<dbReference type="CDD" id="cd00814">
    <property type="entry name" value="MetRS_core"/>
    <property type="match status" value="1"/>
</dbReference>
<dbReference type="PRINTS" id="PR01041">
    <property type="entry name" value="TRNASYNTHMET"/>
</dbReference>